<dbReference type="PANTHER" id="PTHR47966:SF65">
    <property type="entry name" value="ASPARTIC-TYPE ENDOPEPTIDASE"/>
    <property type="match status" value="1"/>
</dbReference>
<evidence type="ECO:0000259" key="5">
    <source>
        <dbReference type="PROSITE" id="PS51767"/>
    </source>
</evidence>
<evidence type="ECO:0000313" key="7">
    <source>
        <dbReference type="Proteomes" id="UP000015100"/>
    </source>
</evidence>
<dbReference type="PROSITE" id="PS51767">
    <property type="entry name" value="PEPTIDASE_A1"/>
    <property type="match status" value="1"/>
</dbReference>
<dbReference type="SUPFAM" id="SSF50630">
    <property type="entry name" value="Acid proteases"/>
    <property type="match status" value="1"/>
</dbReference>
<evidence type="ECO:0000256" key="4">
    <source>
        <dbReference type="SAM" id="SignalP"/>
    </source>
</evidence>
<gene>
    <name evidence="6" type="ORF">H072_8547</name>
</gene>
<sequence>MGRASEYLLASLSALVFLSPVTQASKTLTLDLIEEVTALEPRLLRRDSGDGWRSTDLIYNTTSNGYGGFYVSVNIGDKGKVFKLQVNQTPITFIGRKWNRTRDCSPVVDATACDNGKKSGLFSFNPPDSGSIKNLTDSLDISFLDKRYALGVWARDTFGLGQFTVEDVNFGIADRYNITPTLGLSDSASDTPYSTFLEVMRDQGIINTPTYGVYVGDLRGSFDSGKSITFGGIDSAKFDKPLKVYNSSTGYYVNIVQVNAISGGSVVATGFDETGTRGEVAELNFGSQAIWVPQDVLDTVMTALGASPDQDGYYYLQDLPPDDIGVEFVFQDNLKIYVPLRQMVTPSVYGSWFILMVTGPEYLFGTPFFRAAYVFYDFQNSQIGIAPSKYNATGSNVTAVGVDDASVEALSWLLEDPNATSTSTSTMQPTATSTMAGPTSTTAGPNPNAGSKTNVAAIAGGAAGGGVLLIAALIFLIWRCRKPKPMAVAPEPMPPPNSIPPTPMMDKGAGVVFSNEQFSPTKPSYNFGTQPPGPPAVISPVAELDPYSSRPIAGHSQIENVAAPHRYAPTSAVHEMG</sequence>
<dbReference type="Gene3D" id="2.40.70.10">
    <property type="entry name" value="Acid Proteases"/>
    <property type="match status" value="2"/>
</dbReference>
<organism evidence="6 7">
    <name type="scientific">Dactylellina haptotyla (strain CBS 200.50)</name>
    <name type="common">Nematode-trapping fungus</name>
    <name type="synonym">Monacrosporium haptotylum</name>
    <dbReference type="NCBI Taxonomy" id="1284197"/>
    <lineage>
        <taxon>Eukaryota</taxon>
        <taxon>Fungi</taxon>
        <taxon>Dikarya</taxon>
        <taxon>Ascomycota</taxon>
        <taxon>Pezizomycotina</taxon>
        <taxon>Orbiliomycetes</taxon>
        <taxon>Orbiliales</taxon>
        <taxon>Orbiliaceae</taxon>
        <taxon>Dactylellina</taxon>
    </lineage>
</organism>
<dbReference type="eggNOG" id="KOG1339">
    <property type="taxonomic scope" value="Eukaryota"/>
</dbReference>
<feature type="region of interest" description="Disordered" evidence="2">
    <location>
        <begin position="418"/>
        <end position="446"/>
    </location>
</feature>
<dbReference type="EMBL" id="AQGS01000612">
    <property type="protein sequence ID" value="EPS37748.1"/>
    <property type="molecule type" value="Genomic_DNA"/>
</dbReference>
<comment type="caution">
    <text evidence="6">The sequence shown here is derived from an EMBL/GenBank/DDBJ whole genome shotgun (WGS) entry which is preliminary data.</text>
</comment>
<dbReference type="OrthoDB" id="771136at2759"/>
<keyword evidence="3" id="KW-0812">Transmembrane</keyword>
<reference evidence="6 7" key="1">
    <citation type="journal article" date="2013" name="PLoS Genet.">
        <title>Genomic mechanisms accounting for the adaptation to parasitism in nematode-trapping fungi.</title>
        <authorList>
            <person name="Meerupati T."/>
            <person name="Andersson K.M."/>
            <person name="Friman E."/>
            <person name="Kumar D."/>
            <person name="Tunlid A."/>
            <person name="Ahren D."/>
        </authorList>
    </citation>
    <scope>NUCLEOTIDE SEQUENCE [LARGE SCALE GENOMIC DNA]</scope>
    <source>
        <strain evidence="6 7">CBS 200.50</strain>
    </source>
</reference>
<feature type="chain" id="PRO_5004548469" description="Peptidase A1 domain-containing protein" evidence="4">
    <location>
        <begin position="25"/>
        <end position="577"/>
    </location>
</feature>
<name>S8BEQ5_DACHA</name>
<comment type="similarity">
    <text evidence="1">Belongs to the peptidase A1 family.</text>
</comment>
<evidence type="ECO:0000313" key="6">
    <source>
        <dbReference type="EMBL" id="EPS37748.1"/>
    </source>
</evidence>
<evidence type="ECO:0000256" key="1">
    <source>
        <dbReference type="ARBA" id="ARBA00007447"/>
    </source>
</evidence>
<accession>S8BEQ5</accession>
<evidence type="ECO:0000256" key="3">
    <source>
        <dbReference type="SAM" id="Phobius"/>
    </source>
</evidence>
<dbReference type="GO" id="GO:0004190">
    <property type="term" value="F:aspartic-type endopeptidase activity"/>
    <property type="evidence" value="ECO:0007669"/>
    <property type="project" value="InterPro"/>
</dbReference>
<keyword evidence="3" id="KW-0472">Membrane</keyword>
<feature type="signal peptide" evidence="4">
    <location>
        <begin position="1"/>
        <end position="24"/>
    </location>
</feature>
<keyword evidence="4" id="KW-0732">Signal</keyword>
<dbReference type="PANTHER" id="PTHR47966">
    <property type="entry name" value="BETA-SITE APP-CLEAVING ENZYME, ISOFORM A-RELATED"/>
    <property type="match status" value="1"/>
</dbReference>
<feature type="transmembrane region" description="Helical" evidence="3">
    <location>
        <begin position="455"/>
        <end position="478"/>
    </location>
</feature>
<dbReference type="InterPro" id="IPR033121">
    <property type="entry name" value="PEPTIDASE_A1"/>
</dbReference>
<evidence type="ECO:0000256" key="2">
    <source>
        <dbReference type="SAM" id="MobiDB-lite"/>
    </source>
</evidence>
<proteinExistence type="inferred from homology"/>
<dbReference type="STRING" id="1284197.S8BEQ5"/>
<dbReference type="HOGENOM" id="CLU_472524_0_0_1"/>
<dbReference type="Proteomes" id="UP000015100">
    <property type="component" value="Unassembled WGS sequence"/>
</dbReference>
<dbReference type="GO" id="GO:0006508">
    <property type="term" value="P:proteolysis"/>
    <property type="evidence" value="ECO:0007669"/>
    <property type="project" value="InterPro"/>
</dbReference>
<dbReference type="Pfam" id="PF00026">
    <property type="entry name" value="Asp"/>
    <property type="match status" value="1"/>
</dbReference>
<dbReference type="InterPro" id="IPR021109">
    <property type="entry name" value="Peptidase_aspartic_dom_sf"/>
</dbReference>
<dbReference type="AlphaFoldDB" id="S8BEQ5"/>
<feature type="domain" description="Peptidase A1" evidence="5">
    <location>
        <begin position="69"/>
        <end position="386"/>
    </location>
</feature>
<dbReference type="InterPro" id="IPR001461">
    <property type="entry name" value="Aspartic_peptidase_A1"/>
</dbReference>
<protein>
    <recommendedName>
        <fullName evidence="5">Peptidase A1 domain-containing protein</fullName>
    </recommendedName>
</protein>
<keyword evidence="7" id="KW-1185">Reference proteome</keyword>
<keyword evidence="3" id="KW-1133">Transmembrane helix</keyword>
<dbReference type="OMA" id="TGPEYLF"/>
<reference evidence="7" key="2">
    <citation type="submission" date="2013-04" db="EMBL/GenBank/DDBJ databases">
        <title>Genomic mechanisms accounting for the adaptation to parasitism in nematode-trapping fungi.</title>
        <authorList>
            <person name="Ahren D.G."/>
        </authorList>
    </citation>
    <scope>NUCLEOTIDE SEQUENCE [LARGE SCALE GENOMIC DNA]</scope>
    <source>
        <strain evidence="7">CBS 200.50</strain>
    </source>
</reference>